<accession>R0KCF9</accession>
<proteinExistence type="predicted"/>
<dbReference type="HOGENOM" id="CLU_029861_1_1_1"/>
<dbReference type="eggNOG" id="KOG4654">
    <property type="taxonomic scope" value="Eukaryota"/>
</dbReference>
<dbReference type="SMART" id="SM01158">
    <property type="entry name" value="DUF1741"/>
    <property type="match status" value="1"/>
</dbReference>
<dbReference type="PANTHER" id="PTHR13608">
    <property type="entry name" value="ARMADILLO-LIKE HELICAL DOMAIN-CONTAINING PROTEIN 3"/>
    <property type="match status" value="1"/>
</dbReference>
<dbReference type="GO" id="GO:0005829">
    <property type="term" value="C:cytosol"/>
    <property type="evidence" value="ECO:0007669"/>
    <property type="project" value="TreeGrafter"/>
</dbReference>
<dbReference type="Proteomes" id="UP000016935">
    <property type="component" value="Unassembled WGS sequence"/>
</dbReference>
<dbReference type="AlphaFoldDB" id="R0KCF9"/>
<feature type="domain" description="Armadillo-like helical" evidence="5">
    <location>
        <begin position="402"/>
        <end position="624"/>
    </location>
</feature>
<evidence type="ECO:0000256" key="1">
    <source>
        <dbReference type="ARBA" id="ARBA00004370"/>
    </source>
</evidence>
<dbReference type="GeneID" id="19395950"/>
<evidence type="ECO:0000256" key="4">
    <source>
        <dbReference type="ARBA" id="ARBA00023136"/>
    </source>
</evidence>
<dbReference type="InterPro" id="IPR039868">
    <property type="entry name" value="ARMD3-like"/>
</dbReference>
<organism evidence="6 7">
    <name type="scientific">Exserohilum turcicum (strain 28A)</name>
    <name type="common">Northern leaf blight fungus</name>
    <name type="synonym">Setosphaeria turcica</name>
    <dbReference type="NCBI Taxonomy" id="671987"/>
    <lineage>
        <taxon>Eukaryota</taxon>
        <taxon>Fungi</taxon>
        <taxon>Dikarya</taxon>
        <taxon>Ascomycota</taxon>
        <taxon>Pezizomycotina</taxon>
        <taxon>Dothideomycetes</taxon>
        <taxon>Pleosporomycetidae</taxon>
        <taxon>Pleosporales</taxon>
        <taxon>Pleosporineae</taxon>
        <taxon>Pleosporaceae</taxon>
        <taxon>Exserohilum</taxon>
    </lineage>
</organism>
<evidence type="ECO:0000256" key="3">
    <source>
        <dbReference type="ARBA" id="ARBA00022989"/>
    </source>
</evidence>
<comment type="subcellular location">
    <subcellularLocation>
        <location evidence="1">Membrane</location>
    </subcellularLocation>
</comment>
<keyword evidence="4" id="KW-0472">Membrane</keyword>
<gene>
    <name evidence="6" type="ORF">SETTUDRAFT_124750</name>
</gene>
<reference evidence="6 7" key="1">
    <citation type="journal article" date="2012" name="PLoS Pathog.">
        <title>Diverse lifestyles and strategies of plant pathogenesis encoded in the genomes of eighteen Dothideomycetes fungi.</title>
        <authorList>
            <person name="Ohm R.A."/>
            <person name="Feau N."/>
            <person name="Henrissat B."/>
            <person name="Schoch C.L."/>
            <person name="Horwitz B.A."/>
            <person name="Barry K.W."/>
            <person name="Condon B.J."/>
            <person name="Copeland A.C."/>
            <person name="Dhillon B."/>
            <person name="Glaser F."/>
            <person name="Hesse C.N."/>
            <person name="Kosti I."/>
            <person name="LaButti K."/>
            <person name="Lindquist E.A."/>
            <person name="Lucas S."/>
            <person name="Salamov A.A."/>
            <person name="Bradshaw R.E."/>
            <person name="Ciuffetti L."/>
            <person name="Hamelin R.C."/>
            <person name="Kema G.H.J."/>
            <person name="Lawrence C."/>
            <person name="Scott J.A."/>
            <person name="Spatafora J.W."/>
            <person name="Turgeon B.G."/>
            <person name="de Wit P.J.G.M."/>
            <person name="Zhong S."/>
            <person name="Goodwin S.B."/>
            <person name="Grigoriev I.V."/>
        </authorList>
    </citation>
    <scope>NUCLEOTIDE SEQUENCE [LARGE SCALE GENOMIC DNA]</scope>
    <source>
        <strain evidence="7">28A</strain>
    </source>
</reference>
<dbReference type="EMBL" id="KB908482">
    <property type="protein sequence ID" value="EOA90578.1"/>
    <property type="molecule type" value="Genomic_DNA"/>
</dbReference>
<reference evidence="6 7" key="2">
    <citation type="journal article" date="2013" name="PLoS Genet.">
        <title>Comparative genome structure, secondary metabolite, and effector coding capacity across Cochliobolus pathogens.</title>
        <authorList>
            <person name="Condon B.J."/>
            <person name="Leng Y."/>
            <person name="Wu D."/>
            <person name="Bushley K.E."/>
            <person name="Ohm R.A."/>
            <person name="Otillar R."/>
            <person name="Martin J."/>
            <person name="Schackwitz W."/>
            <person name="Grimwood J."/>
            <person name="MohdZainudin N."/>
            <person name="Xue C."/>
            <person name="Wang R."/>
            <person name="Manning V.A."/>
            <person name="Dhillon B."/>
            <person name="Tu Z.J."/>
            <person name="Steffenson B.J."/>
            <person name="Salamov A."/>
            <person name="Sun H."/>
            <person name="Lowry S."/>
            <person name="LaButti K."/>
            <person name="Han J."/>
            <person name="Copeland A."/>
            <person name="Lindquist E."/>
            <person name="Barry K."/>
            <person name="Schmutz J."/>
            <person name="Baker S.E."/>
            <person name="Ciuffetti L.M."/>
            <person name="Grigoriev I.V."/>
            <person name="Zhong S."/>
            <person name="Turgeon B.G."/>
        </authorList>
    </citation>
    <scope>NUCLEOTIDE SEQUENCE [LARGE SCALE GENOMIC DNA]</scope>
    <source>
        <strain evidence="7">28A</strain>
    </source>
</reference>
<name>R0KCF9_EXST2</name>
<keyword evidence="3" id="KW-1133">Transmembrane helix</keyword>
<dbReference type="InterPro" id="IPR013636">
    <property type="entry name" value="ARMH3_C"/>
</dbReference>
<dbReference type="OrthoDB" id="2012278at2759"/>
<sequence length="627" mass="70472">MEPSPLTQDSRPQTFQPKIIHLYETLFKAEDDDVEPSEGFWHEFFLHKPEPAGLKRVLASVAPDEMLHEQAHSQQLFRQAIVRIKQAKAPADDIALETLTVFLDAALAKKYTNPSSDIISVLTGLNDADAVMTDFVATLDTAIRSGRDIAVRQRAIRAALSMTAAGFQTALPSYFTHRDLFPSLMKYTQDCENSTDVLPALYLLGLLSNYNKFEFQNPYRLRLDDFVNDVIIQDMIACLGTTCTTLRDAYVAVQDDRPEGWTLGTTLSYIGLGALAPNSRPTTPVPPAQEEAKSLFAALPGPQAGVLLSIFDFANANKVFCYNLVTFGLGNKNRPSPFSEFLSLTSYMFQHAHRSTRAALYTYTSLFVLQVLVEDQSLSKRLCSDESKLSVRLCRQRQPYLPIVRGERVPVAIILDMMSDGISHNLRRRLDVDFYILSLGVLLRLLSYLSRTKTRITYHWSELWRTLLSFVRFLTTYESDIKSNYKSNGMINLLVNLLAFALSSGENFLPDPASYDDLFYKLVESGDILIKFRDAFGLSGQSDSMQTLINVSSHYHSLLEEKGKSRGKHLSPQEVHAVIKQGYETLSIDASEGLDRWDKFRDADFKSLLKKIARATVEDAKALNSDS</sequence>
<protein>
    <recommendedName>
        <fullName evidence="5">Armadillo-like helical domain-containing protein</fullName>
    </recommendedName>
</protein>
<evidence type="ECO:0000259" key="5">
    <source>
        <dbReference type="SMART" id="SM01158"/>
    </source>
</evidence>
<dbReference type="RefSeq" id="XP_008021383.1">
    <property type="nucleotide sequence ID" value="XM_008023192.1"/>
</dbReference>
<keyword evidence="7" id="KW-1185">Reference proteome</keyword>
<evidence type="ECO:0000313" key="7">
    <source>
        <dbReference type="Proteomes" id="UP000016935"/>
    </source>
</evidence>
<keyword evidence="2" id="KW-0812">Transmembrane</keyword>
<dbReference type="GO" id="GO:0016020">
    <property type="term" value="C:membrane"/>
    <property type="evidence" value="ECO:0007669"/>
    <property type="project" value="UniProtKB-SubCell"/>
</dbReference>
<dbReference type="PANTHER" id="PTHR13608:SF3">
    <property type="entry name" value="ARMADILLO-LIKE HELICAL DOMAIN-CONTAINING PROTEIN 3"/>
    <property type="match status" value="1"/>
</dbReference>
<evidence type="ECO:0000313" key="6">
    <source>
        <dbReference type="EMBL" id="EOA90578.1"/>
    </source>
</evidence>
<evidence type="ECO:0000256" key="2">
    <source>
        <dbReference type="ARBA" id="ARBA00022692"/>
    </source>
</evidence>
<dbReference type="Pfam" id="PF08427">
    <property type="entry name" value="ARMH3_C"/>
    <property type="match status" value="1"/>
</dbReference>